<evidence type="ECO:0000313" key="2">
    <source>
        <dbReference type="EMBL" id="CAK7943043.1"/>
    </source>
</evidence>
<evidence type="ECO:0000313" key="3">
    <source>
        <dbReference type="EMBL" id="CAK7943044.1"/>
    </source>
</evidence>
<evidence type="ECO:0000313" key="4">
    <source>
        <dbReference type="Proteomes" id="UP001162060"/>
    </source>
</evidence>
<organism evidence="2 4">
    <name type="scientific">Peronospora matthiolae</name>
    <dbReference type="NCBI Taxonomy" id="2874970"/>
    <lineage>
        <taxon>Eukaryota</taxon>
        <taxon>Sar</taxon>
        <taxon>Stramenopiles</taxon>
        <taxon>Oomycota</taxon>
        <taxon>Peronosporomycetes</taxon>
        <taxon>Peronosporales</taxon>
        <taxon>Peronosporaceae</taxon>
        <taxon>Peronospora</taxon>
    </lineage>
</organism>
<feature type="region of interest" description="Disordered" evidence="1">
    <location>
        <begin position="105"/>
        <end position="135"/>
    </location>
</feature>
<name>A0AAV1VBB9_9STRA</name>
<dbReference type="EMBL" id="CAKLBY020000286">
    <property type="protein sequence ID" value="CAK7943043.1"/>
    <property type="molecule type" value="Genomic_DNA"/>
</dbReference>
<feature type="compositionally biased region" description="Polar residues" evidence="1">
    <location>
        <begin position="107"/>
        <end position="119"/>
    </location>
</feature>
<evidence type="ECO:0000256" key="1">
    <source>
        <dbReference type="SAM" id="MobiDB-lite"/>
    </source>
</evidence>
<dbReference type="PROSITE" id="PS51257">
    <property type="entry name" value="PROKAR_LIPOPROTEIN"/>
    <property type="match status" value="1"/>
</dbReference>
<accession>A0AAV1VBB9</accession>
<protein>
    <submittedName>
        <fullName evidence="2">Uncharacterized protein</fullName>
    </submittedName>
</protein>
<dbReference type="Proteomes" id="UP001162060">
    <property type="component" value="Unassembled WGS sequence"/>
</dbReference>
<comment type="caution">
    <text evidence="2">The sequence shown here is derived from an EMBL/GenBank/DDBJ whole genome shotgun (WGS) entry which is preliminary data.</text>
</comment>
<sequence>MARAAATTTTIARKSRCYSSSYKPPLWPVPFSAACLSVLPSPGPNTAQELLMAAWDVARRRVRGQERDETAAIFDGLQPARHLQGVKSRVTGLIYRQWRWSEAVQPATATRGSSAPRLQTKTRARDRRWREKSIH</sequence>
<gene>
    <name evidence="2" type="ORF">PM001_LOCUS28193</name>
    <name evidence="3" type="ORF">PM001_LOCUS28194</name>
</gene>
<reference evidence="2" key="1">
    <citation type="submission" date="2024-01" db="EMBL/GenBank/DDBJ databases">
        <authorList>
            <person name="Webb A."/>
        </authorList>
    </citation>
    <scope>NUCLEOTIDE SEQUENCE</scope>
    <source>
        <strain evidence="2">Pm1</strain>
    </source>
</reference>
<dbReference type="EMBL" id="CAKLBY020000286">
    <property type="protein sequence ID" value="CAK7943044.1"/>
    <property type="molecule type" value="Genomic_DNA"/>
</dbReference>
<proteinExistence type="predicted"/>
<dbReference type="AlphaFoldDB" id="A0AAV1VBB9"/>